<dbReference type="Proteomes" id="UP000839583">
    <property type="component" value="Unassembled WGS sequence"/>
</dbReference>
<evidence type="ECO:0000313" key="3">
    <source>
        <dbReference type="EMBL" id="EDA7385981.1"/>
    </source>
</evidence>
<comment type="caution">
    <text evidence="2">The sequence shown here is derived from an EMBL/GenBank/DDBJ whole genome shotgun (WGS) entry which is preliminary data.</text>
</comment>
<feature type="transmembrane region" description="Helical" evidence="1">
    <location>
        <begin position="42"/>
        <end position="65"/>
    </location>
</feature>
<gene>
    <name evidence="3" type="ORF">A3U78_20425</name>
    <name evidence="2" type="ORF">DOJ41_23135</name>
</gene>
<accession>A0A5U8KQF6</accession>
<dbReference type="EMBL" id="AALLBU010000033">
    <property type="protein sequence ID" value="EDA7385981.1"/>
    <property type="molecule type" value="Genomic_DNA"/>
</dbReference>
<reference evidence="2" key="1">
    <citation type="submission" date="2018-06" db="EMBL/GenBank/DDBJ databases">
        <authorList>
            <person name="Ashton P.M."/>
            <person name="Dallman T."/>
            <person name="Nair S."/>
            <person name="De Pinna E."/>
            <person name="Peters T."/>
            <person name="Grant K."/>
        </authorList>
    </citation>
    <scope>NUCLEOTIDE SEQUENCE</scope>
    <source>
        <strain evidence="3">103641</strain>
        <strain evidence="2">325516</strain>
    </source>
</reference>
<dbReference type="AlphaFoldDB" id="A0A5U8KQF6"/>
<evidence type="ECO:0000313" key="2">
    <source>
        <dbReference type="EMBL" id="EBR8612444.1"/>
    </source>
</evidence>
<keyword evidence="1" id="KW-0812">Transmembrane</keyword>
<name>A0A5U8KQF6_SALEN</name>
<proteinExistence type="predicted"/>
<protein>
    <submittedName>
        <fullName evidence="2">Uncharacterized protein</fullName>
    </submittedName>
</protein>
<dbReference type="EMBL" id="AAGTQK010000025">
    <property type="protein sequence ID" value="EBR8612444.1"/>
    <property type="molecule type" value="Genomic_DNA"/>
</dbReference>
<organism evidence="2">
    <name type="scientific">Salmonella enteritidis</name>
    <dbReference type="NCBI Taxonomy" id="149539"/>
    <lineage>
        <taxon>Bacteria</taxon>
        <taxon>Pseudomonadati</taxon>
        <taxon>Pseudomonadota</taxon>
        <taxon>Gammaproteobacteria</taxon>
        <taxon>Enterobacterales</taxon>
        <taxon>Enterobacteriaceae</taxon>
        <taxon>Salmonella</taxon>
    </lineage>
</organism>
<evidence type="ECO:0000256" key="1">
    <source>
        <dbReference type="SAM" id="Phobius"/>
    </source>
</evidence>
<keyword evidence="1" id="KW-0472">Membrane</keyword>
<sequence length="76" mass="8714">MKLDEKDNFDYEEEEEEEKTSLMSKIYNGEQHAKNALMVSGLLIAIVSIVLYLPFMVGIIGWLMIKEFIKMAKQGA</sequence>
<keyword evidence="1" id="KW-1133">Transmembrane helix</keyword>